<dbReference type="AlphaFoldDB" id="A0A1Y3BTN8"/>
<reference evidence="3 4" key="1">
    <citation type="submission" date="2017-03" db="EMBL/GenBank/DDBJ databases">
        <title>Genome Survey of Euroglyphus maynei.</title>
        <authorList>
            <person name="Arlian L.G."/>
            <person name="Morgan M.S."/>
            <person name="Rider S.D."/>
        </authorList>
    </citation>
    <scope>NUCLEOTIDE SEQUENCE [LARGE SCALE GENOMIC DNA]</scope>
    <source>
        <strain evidence="3">Arlian Lab</strain>
        <tissue evidence="3">Whole body</tissue>
    </source>
</reference>
<gene>
    <name evidence="3" type="ORF">BLA29_002462</name>
</gene>
<keyword evidence="1" id="KW-0677">Repeat</keyword>
<dbReference type="PROSITE" id="PS50020">
    <property type="entry name" value="WW_DOMAIN_2"/>
    <property type="match status" value="2"/>
</dbReference>
<protein>
    <recommendedName>
        <fullName evidence="2">WW domain-containing protein</fullName>
    </recommendedName>
</protein>
<dbReference type="PANTHER" id="PTHR10316">
    <property type="entry name" value="MEMBRANE ASSOCIATED GUANYLATE KINASE-RELATED"/>
    <property type="match status" value="1"/>
</dbReference>
<dbReference type="SMART" id="SM00456">
    <property type="entry name" value="WW"/>
    <property type="match status" value="2"/>
</dbReference>
<feature type="domain" description="WW" evidence="2">
    <location>
        <begin position="169"/>
        <end position="202"/>
    </location>
</feature>
<dbReference type="OrthoDB" id="2020426at2759"/>
<evidence type="ECO:0000313" key="4">
    <source>
        <dbReference type="Proteomes" id="UP000194236"/>
    </source>
</evidence>
<dbReference type="PROSITE" id="PS01159">
    <property type="entry name" value="WW_DOMAIN_1"/>
    <property type="match status" value="1"/>
</dbReference>
<proteinExistence type="predicted"/>
<sequence>MSSLNNNNLLINNNRMNGNGNFYHYPHQLYVQQPMNTTLSRQSWINYNNDKYSSSSDVISPMMMNINNDGKFSNTFQRSQPINNNNNSTLLTTISDDDNNKIELNDDVNNGQIIINDNHIMPLPQGWERAIDTETGRKYFVNHNTRETQWFDPRDVYTKPATFADCIGDELPVGWEQAFHPLLGNYFIDHKRQINQLDDPRIELLTVQANMANVVNENEQITQQQQEQQHQQIYSNTESMVAAADHQSSILTNEMTNNNNVIPIENDYMNRNDLALAINNIHIDDLDHQQSTTTTTTTSNNRSNNKINLQFDENSAYAVIDCYSLVIPSHNNYCQQLSSSPPPPQQQQPPMTSYQYRQNPLLLQQSLTEAKQRVEQLKRELCTTNNI</sequence>
<evidence type="ECO:0000259" key="2">
    <source>
        <dbReference type="PROSITE" id="PS50020"/>
    </source>
</evidence>
<keyword evidence="4" id="KW-1185">Reference proteome</keyword>
<name>A0A1Y3BTN8_EURMA</name>
<feature type="non-terminal residue" evidence="3">
    <location>
        <position position="387"/>
    </location>
</feature>
<dbReference type="Proteomes" id="UP000194236">
    <property type="component" value="Unassembled WGS sequence"/>
</dbReference>
<dbReference type="CDD" id="cd00201">
    <property type="entry name" value="WW"/>
    <property type="match status" value="1"/>
</dbReference>
<evidence type="ECO:0000256" key="1">
    <source>
        <dbReference type="ARBA" id="ARBA00022737"/>
    </source>
</evidence>
<dbReference type="Pfam" id="PF00397">
    <property type="entry name" value="WW"/>
    <property type="match status" value="1"/>
</dbReference>
<dbReference type="PANTHER" id="PTHR10316:SF40">
    <property type="entry name" value="LD27118P"/>
    <property type="match status" value="1"/>
</dbReference>
<dbReference type="Gene3D" id="2.20.70.10">
    <property type="match status" value="2"/>
</dbReference>
<dbReference type="GO" id="GO:0005737">
    <property type="term" value="C:cytoplasm"/>
    <property type="evidence" value="ECO:0007669"/>
    <property type="project" value="TreeGrafter"/>
</dbReference>
<dbReference type="EMBL" id="MUJZ01003710">
    <property type="protein sequence ID" value="OTF83437.1"/>
    <property type="molecule type" value="Genomic_DNA"/>
</dbReference>
<dbReference type="InterPro" id="IPR036020">
    <property type="entry name" value="WW_dom_sf"/>
</dbReference>
<organism evidence="3 4">
    <name type="scientific">Euroglyphus maynei</name>
    <name type="common">Mayne's house dust mite</name>
    <dbReference type="NCBI Taxonomy" id="6958"/>
    <lineage>
        <taxon>Eukaryota</taxon>
        <taxon>Metazoa</taxon>
        <taxon>Ecdysozoa</taxon>
        <taxon>Arthropoda</taxon>
        <taxon>Chelicerata</taxon>
        <taxon>Arachnida</taxon>
        <taxon>Acari</taxon>
        <taxon>Acariformes</taxon>
        <taxon>Sarcoptiformes</taxon>
        <taxon>Astigmata</taxon>
        <taxon>Psoroptidia</taxon>
        <taxon>Analgoidea</taxon>
        <taxon>Pyroglyphidae</taxon>
        <taxon>Pyroglyphinae</taxon>
        <taxon>Euroglyphus</taxon>
    </lineage>
</organism>
<evidence type="ECO:0000313" key="3">
    <source>
        <dbReference type="EMBL" id="OTF83437.1"/>
    </source>
</evidence>
<feature type="domain" description="WW" evidence="2">
    <location>
        <begin position="121"/>
        <end position="155"/>
    </location>
</feature>
<comment type="caution">
    <text evidence="3">The sequence shown here is derived from an EMBL/GenBank/DDBJ whole genome shotgun (WGS) entry which is preliminary data.</text>
</comment>
<dbReference type="SUPFAM" id="SSF51045">
    <property type="entry name" value="WW domain"/>
    <property type="match status" value="2"/>
</dbReference>
<accession>A0A1Y3BTN8</accession>
<dbReference type="InterPro" id="IPR001202">
    <property type="entry name" value="WW_dom"/>
</dbReference>
<dbReference type="GO" id="GO:0007165">
    <property type="term" value="P:signal transduction"/>
    <property type="evidence" value="ECO:0007669"/>
    <property type="project" value="TreeGrafter"/>
</dbReference>